<organism evidence="2 3">
    <name type="scientific">Candidatus Lambdaproteobacteria bacterium RIFOXYD2_FULL_50_16</name>
    <dbReference type="NCBI Taxonomy" id="1817772"/>
    <lineage>
        <taxon>Bacteria</taxon>
        <taxon>Pseudomonadati</taxon>
        <taxon>Pseudomonadota</taxon>
        <taxon>Candidatus Lambdaproteobacteria</taxon>
    </lineage>
</organism>
<evidence type="ECO:0000259" key="1">
    <source>
        <dbReference type="Pfam" id="PF07603"/>
    </source>
</evidence>
<dbReference type="EMBL" id="MFNE01000044">
    <property type="protein sequence ID" value="OGG93908.1"/>
    <property type="molecule type" value="Genomic_DNA"/>
</dbReference>
<feature type="domain" description="Lcl C-terminal" evidence="1">
    <location>
        <begin position="24"/>
        <end position="136"/>
    </location>
</feature>
<dbReference type="InterPro" id="IPR011460">
    <property type="entry name" value="Lcl_C"/>
</dbReference>
<evidence type="ECO:0000313" key="2">
    <source>
        <dbReference type="EMBL" id="OGG93908.1"/>
    </source>
</evidence>
<name>A0A1F6G724_9PROT</name>
<sequence length="136" mass="15072">MLALLLLLAAPAWAGTRLADNGNQTVTDLATGLVWDQRETALTTWEAALAYCEALNHGSQTDWRLPNRNELETLVDETRTAVPALDRTYFPSGQANLYWSSTSYPVTSTQAFYLDFSYGNLGTSTKSNALYVRCVR</sequence>
<comment type="caution">
    <text evidence="2">The sequence shown here is derived from an EMBL/GenBank/DDBJ whole genome shotgun (WGS) entry which is preliminary data.</text>
</comment>
<protein>
    <recommendedName>
        <fullName evidence="1">Lcl C-terminal domain-containing protein</fullName>
    </recommendedName>
</protein>
<dbReference type="Pfam" id="PF07603">
    <property type="entry name" value="Lcl_C"/>
    <property type="match status" value="1"/>
</dbReference>
<evidence type="ECO:0000313" key="3">
    <source>
        <dbReference type="Proteomes" id="UP000178449"/>
    </source>
</evidence>
<gene>
    <name evidence="2" type="ORF">A2527_09910</name>
</gene>
<dbReference type="Proteomes" id="UP000178449">
    <property type="component" value="Unassembled WGS sequence"/>
</dbReference>
<accession>A0A1F6G724</accession>
<dbReference type="PANTHER" id="PTHR35812:SF1">
    <property type="entry name" value="LIPOPROTEIN"/>
    <property type="match status" value="1"/>
</dbReference>
<proteinExistence type="predicted"/>
<dbReference type="PANTHER" id="PTHR35812">
    <property type="entry name" value="LIPOPROTEIN"/>
    <property type="match status" value="1"/>
</dbReference>
<reference evidence="2 3" key="1">
    <citation type="journal article" date="2016" name="Nat. Commun.">
        <title>Thousands of microbial genomes shed light on interconnected biogeochemical processes in an aquifer system.</title>
        <authorList>
            <person name="Anantharaman K."/>
            <person name="Brown C.T."/>
            <person name="Hug L.A."/>
            <person name="Sharon I."/>
            <person name="Castelle C.J."/>
            <person name="Probst A.J."/>
            <person name="Thomas B.C."/>
            <person name="Singh A."/>
            <person name="Wilkins M.J."/>
            <person name="Karaoz U."/>
            <person name="Brodie E.L."/>
            <person name="Williams K.H."/>
            <person name="Hubbard S.S."/>
            <person name="Banfield J.F."/>
        </authorList>
    </citation>
    <scope>NUCLEOTIDE SEQUENCE [LARGE SCALE GENOMIC DNA]</scope>
</reference>
<dbReference type="AlphaFoldDB" id="A0A1F6G724"/>
<dbReference type="STRING" id="1817772.A2527_09910"/>